<evidence type="ECO:0000256" key="6">
    <source>
        <dbReference type="ARBA" id="ARBA00022516"/>
    </source>
</evidence>
<dbReference type="SUPFAM" id="SSF50129">
    <property type="entry name" value="GroES-like"/>
    <property type="match status" value="2"/>
</dbReference>
<evidence type="ECO:0000256" key="16">
    <source>
        <dbReference type="ARBA" id="ARBA00023015"/>
    </source>
</evidence>
<evidence type="ECO:0000313" key="32">
    <source>
        <dbReference type="WBParaSite" id="HPLM_0000679001-mRNA-1"/>
    </source>
</evidence>
<keyword evidence="9" id="KW-0378">Hydrolase</keyword>
<dbReference type="FunFam" id="2.40.50.360:FF:000002">
    <property type="entry name" value="RuvB-like helicase"/>
    <property type="match status" value="1"/>
</dbReference>
<keyword evidence="31" id="KW-1185">Reference proteome</keyword>
<dbReference type="SMART" id="SM00382">
    <property type="entry name" value="AAA"/>
    <property type="match status" value="1"/>
</dbReference>
<dbReference type="CDD" id="cd08290">
    <property type="entry name" value="ETR"/>
    <property type="match status" value="2"/>
</dbReference>
<evidence type="ECO:0000256" key="7">
    <source>
        <dbReference type="ARBA" id="ARBA00022741"/>
    </source>
</evidence>
<dbReference type="InterPro" id="IPR013149">
    <property type="entry name" value="ADH-like_C"/>
</dbReference>
<evidence type="ECO:0000256" key="11">
    <source>
        <dbReference type="ARBA" id="ARBA00022832"/>
    </source>
</evidence>
<dbReference type="GO" id="GO:0005524">
    <property type="term" value="F:ATP binding"/>
    <property type="evidence" value="ECO:0007669"/>
    <property type="project" value="UniProtKB-KW"/>
</dbReference>
<evidence type="ECO:0000256" key="8">
    <source>
        <dbReference type="ARBA" id="ARBA00022763"/>
    </source>
</evidence>
<comment type="similarity">
    <text evidence="3">Belongs to the RuvB family.</text>
</comment>
<dbReference type="GO" id="GO:0006281">
    <property type="term" value="P:DNA repair"/>
    <property type="evidence" value="ECO:0007669"/>
    <property type="project" value="UniProtKB-KW"/>
</dbReference>
<dbReference type="GO" id="GO:0003678">
    <property type="term" value="F:DNA helicase activity"/>
    <property type="evidence" value="ECO:0007669"/>
    <property type="project" value="UniProtKB-EC"/>
</dbReference>
<dbReference type="EC" id="3.6.4.12" evidence="5"/>
<keyword evidence="10" id="KW-0347">Helicase</keyword>
<reference evidence="32" key="1">
    <citation type="submission" date="2017-02" db="UniProtKB">
        <authorList>
            <consortium name="WormBaseParasite"/>
        </authorList>
    </citation>
    <scope>IDENTIFICATION</scope>
</reference>
<keyword evidence="13" id="KW-0521">NADP</keyword>
<dbReference type="InterPro" id="IPR041048">
    <property type="entry name" value="RuvB-like_C"/>
</dbReference>
<evidence type="ECO:0000256" key="18">
    <source>
        <dbReference type="ARBA" id="ARBA00023128"/>
    </source>
</evidence>
<dbReference type="SUPFAM" id="SSF51735">
    <property type="entry name" value="NAD(P)-binding Rossmann-fold domains"/>
    <property type="match status" value="2"/>
</dbReference>
<evidence type="ECO:0000256" key="17">
    <source>
        <dbReference type="ARBA" id="ARBA00023098"/>
    </source>
</evidence>
<evidence type="ECO:0000256" key="5">
    <source>
        <dbReference type="ARBA" id="ARBA00012551"/>
    </source>
</evidence>
<evidence type="ECO:0000256" key="25">
    <source>
        <dbReference type="ARBA" id="ARBA00042123"/>
    </source>
</evidence>
<keyword evidence="8" id="KW-0227">DNA damage</keyword>
<feature type="domain" description="Enoyl reductase (ER)" evidence="29">
    <location>
        <begin position="31"/>
        <end position="334"/>
    </location>
</feature>
<sequence>MLALRSGIFFSRRICAKQIVYSEYGDPVKVTKLKTVDLPDTPPAGHVRVKWLAAPINPADLNTLQGVYPIKPPLPAVGGNEGCGRIEKVGEGVKNVHVGDHVLPANDGLGTWRSHGHYKESEVFPIDKDLPIEASATLQINPPTAYRMLKDFVNLKPGDTIIQNGANSAVGRAVIQICRLRGIKSVNVIRNRENLSELINDLKALGANEVITDEQLAKEYRGKIKDVRLALNCVAGRSALLLASTLGFRGCMVTYGGMSRKPSEVPTGPLIFKDIRLAGFWLPRWYQEHSSTEERKQMITELSGWIKSGELRSASFEKRSIDDHAAALEAAAVKFDKKQLFGRDSPLGLTVTLMLVALAVRSDGISFAAPKTWQCKQMLAFRNGMLFARRICAKQLVYSEYGDPAKIVKLQTVDLPDTPPAGYVHVKWLAAPINPADLNMIQGVYPIKPPLPAVGGNEGYGRVEKIGAGVKNVQVGDHVLPAKAGQGIWRSDGHHKEDEVFPIDKDLPQEASATLQVNPPTAYRMLKDFVDLKPGDTIIQNGANSAVGKSAIQICRLRGIRSVNVVRKRENLSDLVKELKALGADEVITDEQLAKEYRGKFKDVRLALNCVGGKSALLLATTLGFQGCMIPTGPLIFKDIRLAGYWMSRWYEQPGNTEERKRMYAELGAWMKSGEFRTPSFEKRRVTMALVGDVELRSVVRVERIGAHSHIRGLGVGPNLDPQDTADGMVGQFQARKAAAIVVKMVQSGNIAGRGVLIHGQRGTGKTAIAMGIAKALGKDTPFVSISASEIFSVDMNKSEALMQALRKAIGVRIKEETEVLEGEVVSVEMDRPASGVGPKVGKLSLKTTDMETIYDLGSKMVDQCIKERICAGDVIQIDKSSGRVTRIGRSATRSHDYDAMGPQTKFVPCPRGEIQTTRETVHTVCLHEIDVINSRSQGFLALFTGDTGEIKSEVREQINKKVAEWREEGKAAIQPGVLFIDEAHLLDLECFSFLNRAMESDLSPLLIMATNKERGKVRGTDVIANYCLPPDIVDRLIGIPTKPYTPDEIGRILSLRADEENVRMEASALTLLKMLVAETSMRYAMQIIALADCLRERKKKPMVTKEDVGEAYKMFYDTKRSEQYLKQNSSKFLL</sequence>
<evidence type="ECO:0000313" key="31">
    <source>
        <dbReference type="Proteomes" id="UP000268014"/>
    </source>
</evidence>
<evidence type="ECO:0000313" key="30">
    <source>
        <dbReference type="EMBL" id="VDO30026.1"/>
    </source>
</evidence>
<evidence type="ECO:0000256" key="24">
    <source>
        <dbReference type="ARBA" id="ARBA00041058"/>
    </source>
</evidence>
<keyword evidence="18" id="KW-0496">Mitochondrion</keyword>
<dbReference type="Gene3D" id="3.90.180.10">
    <property type="entry name" value="Medium-chain alcohol dehydrogenases, catalytic domain"/>
    <property type="match status" value="2"/>
</dbReference>
<dbReference type="GO" id="GO:0005739">
    <property type="term" value="C:mitochondrion"/>
    <property type="evidence" value="ECO:0007669"/>
    <property type="project" value="UniProtKB-SubCell"/>
</dbReference>
<dbReference type="InterPro" id="IPR036291">
    <property type="entry name" value="NAD(P)-bd_dom_sf"/>
</dbReference>
<reference evidence="30 31" key="2">
    <citation type="submission" date="2018-11" db="EMBL/GenBank/DDBJ databases">
        <authorList>
            <consortium name="Pathogen Informatics"/>
        </authorList>
    </citation>
    <scope>NUCLEOTIDE SEQUENCE [LARGE SCALE GENOMIC DNA]</scope>
    <source>
        <strain evidence="30 31">MHpl1</strain>
    </source>
</reference>
<proteinExistence type="inferred from homology"/>
<keyword evidence="22" id="KW-0539">Nucleus</keyword>
<dbReference type="InterPro" id="IPR020843">
    <property type="entry name" value="ER"/>
</dbReference>
<evidence type="ECO:0000256" key="19">
    <source>
        <dbReference type="ARBA" id="ARBA00023160"/>
    </source>
</evidence>
<dbReference type="Proteomes" id="UP000268014">
    <property type="component" value="Unassembled WGS sequence"/>
</dbReference>
<keyword evidence="21" id="KW-0234">DNA repair</keyword>
<keyword evidence="6" id="KW-0444">Lipid biosynthesis</keyword>
<evidence type="ECO:0000256" key="14">
    <source>
        <dbReference type="ARBA" id="ARBA00022946"/>
    </source>
</evidence>
<evidence type="ECO:0000256" key="20">
    <source>
        <dbReference type="ARBA" id="ARBA00023163"/>
    </source>
</evidence>
<dbReference type="Gene3D" id="2.40.50.360">
    <property type="entry name" value="RuvB-like helicase, domain II"/>
    <property type="match status" value="1"/>
</dbReference>
<comment type="similarity">
    <text evidence="4">Belongs to the zinc-containing alcohol dehydrogenase family. Quinone oxidoreductase subfamily.</text>
</comment>
<organism evidence="32">
    <name type="scientific">Haemonchus placei</name>
    <name type="common">Barber's pole worm</name>
    <dbReference type="NCBI Taxonomy" id="6290"/>
    <lineage>
        <taxon>Eukaryota</taxon>
        <taxon>Metazoa</taxon>
        <taxon>Ecdysozoa</taxon>
        <taxon>Nematoda</taxon>
        <taxon>Chromadorea</taxon>
        <taxon>Rhabditida</taxon>
        <taxon>Rhabditina</taxon>
        <taxon>Rhabditomorpha</taxon>
        <taxon>Strongyloidea</taxon>
        <taxon>Trichostrongylidae</taxon>
        <taxon>Haemonchus</taxon>
    </lineage>
</organism>
<dbReference type="CDD" id="cd00009">
    <property type="entry name" value="AAA"/>
    <property type="match status" value="1"/>
</dbReference>
<evidence type="ECO:0000256" key="3">
    <source>
        <dbReference type="ARBA" id="ARBA00007519"/>
    </source>
</evidence>
<dbReference type="EMBL" id="UZAF01016548">
    <property type="protein sequence ID" value="VDO30026.1"/>
    <property type="molecule type" value="Genomic_DNA"/>
</dbReference>
<dbReference type="WBParaSite" id="HPLM_0000679001-mRNA-1">
    <property type="protein sequence ID" value="HPLM_0000679001-mRNA-1"/>
    <property type="gene ID" value="HPLM_0000679001"/>
</dbReference>
<keyword evidence="17" id="KW-0443">Lipid metabolism</keyword>
<dbReference type="InterPro" id="IPR013154">
    <property type="entry name" value="ADH-like_N"/>
</dbReference>
<dbReference type="PANTHER" id="PTHR43981:SF2">
    <property type="entry name" value="ENOYL-[ACYL-CARRIER-PROTEIN] REDUCTASE, MITOCHONDRIAL"/>
    <property type="match status" value="1"/>
</dbReference>
<evidence type="ECO:0000256" key="9">
    <source>
        <dbReference type="ARBA" id="ARBA00022801"/>
    </source>
</evidence>
<dbReference type="InterPro" id="IPR011032">
    <property type="entry name" value="GroES-like_sf"/>
</dbReference>
<dbReference type="STRING" id="6290.A0A0N4W949"/>
<dbReference type="AlphaFoldDB" id="A0A0N4W949"/>
<dbReference type="GO" id="GO:0006633">
    <property type="term" value="P:fatty acid biosynthetic process"/>
    <property type="evidence" value="ECO:0007669"/>
    <property type="project" value="UniProtKB-KW"/>
</dbReference>
<evidence type="ECO:0000256" key="10">
    <source>
        <dbReference type="ARBA" id="ARBA00022806"/>
    </source>
</evidence>
<dbReference type="Pfam" id="PF08240">
    <property type="entry name" value="ADH_N"/>
    <property type="match status" value="2"/>
</dbReference>
<dbReference type="EC" id="1.3.1.104" evidence="23"/>
<name>A0A0N4W949_HAEPC</name>
<dbReference type="Gene3D" id="1.10.8.60">
    <property type="match status" value="1"/>
</dbReference>
<keyword evidence="19" id="KW-0275">Fatty acid biosynthesis</keyword>
<dbReference type="GO" id="GO:0016787">
    <property type="term" value="F:hydrolase activity"/>
    <property type="evidence" value="ECO:0007669"/>
    <property type="project" value="UniProtKB-KW"/>
</dbReference>
<dbReference type="FunFam" id="3.40.50.720:FF:000112">
    <property type="entry name" value="Enoyl-[acyl-carrier-protein] reductase 1, mitochondrial"/>
    <property type="match status" value="1"/>
</dbReference>
<keyword evidence="14" id="KW-0809">Transit peptide</keyword>
<keyword evidence="15" id="KW-0560">Oxidoreductase</keyword>
<dbReference type="Gene3D" id="3.40.50.720">
    <property type="entry name" value="NAD(P)-binding Rossmann-like Domain"/>
    <property type="match status" value="2"/>
</dbReference>
<keyword evidence="7" id="KW-0547">Nucleotide-binding</keyword>
<keyword evidence="12" id="KW-0067">ATP-binding</keyword>
<evidence type="ECO:0000256" key="12">
    <source>
        <dbReference type="ARBA" id="ARBA00022840"/>
    </source>
</evidence>
<feature type="domain" description="AAA+ ATPase" evidence="28">
    <location>
        <begin position="752"/>
        <end position="1039"/>
    </location>
</feature>
<dbReference type="InterPro" id="IPR027417">
    <property type="entry name" value="P-loop_NTPase"/>
</dbReference>
<evidence type="ECO:0000256" key="15">
    <source>
        <dbReference type="ARBA" id="ARBA00023002"/>
    </source>
</evidence>
<gene>
    <name evidence="30" type="ORF">HPLM_LOCUS6782</name>
</gene>
<keyword evidence="20" id="KW-0804">Transcription</keyword>
<dbReference type="PANTHER" id="PTHR43981">
    <property type="entry name" value="ENOYL-[ACYL-CARRIER-PROTEIN] REDUCTASE, MITOCHONDRIAL"/>
    <property type="match status" value="1"/>
</dbReference>
<dbReference type="FunFam" id="3.40.50.300:FF:002221">
    <property type="entry name" value="RuvB-like 2"/>
    <property type="match status" value="2"/>
</dbReference>
<accession>A0A0N4W949</accession>
<keyword evidence="16" id="KW-0805">Transcription regulation</keyword>
<dbReference type="GO" id="GO:0005634">
    <property type="term" value="C:nucleus"/>
    <property type="evidence" value="ECO:0007669"/>
    <property type="project" value="UniProtKB-SubCell"/>
</dbReference>
<evidence type="ECO:0000256" key="22">
    <source>
        <dbReference type="ARBA" id="ARBA00023242"/>
    </source>
</evidence>
<evidence type="ECO:0000256" key="27">
    <source>
        <dbReference type="ARBA" id="ARBA00077211"/>
    </source>
</evidence>
<keyword evidence="11" id="KW-0276">Fatty acid metabolism</keyword>
<evidence type="ECO:0000256" key="23">
    <source>
        <dbReference type="ARBA" id="ARBA00038963"/>
    </source>
</evidence>
<evidence type="ECO:0000259" key="28">
    <source>
        <dbReference type="SMART" id="SM00382"/>
    </source>
</evidence>
<dbReference type="OrthoDB" id="10060499at2759"/>
<evidence type="ECO:0000256" key="13">
    <source>
        <dbReference type="ARBA" id="ARBA00022857"/>
    </source>
</evidence>
<dbReference type="GO" id="GO:0141148">
    <property type="term" value="F:enoyl-[acyl-carrier-protein] reductase (NADPH) activity"/>
    <property type="evidence" value="ECO:0007669"/>
    <property type="project" value="UniProtKB-EC"/>
</dbReference>
<dbReference type="Pfam" id="PF00107">
    <property type="entry name" value="ADH_zinc_N"/>
    <property type="match status" value="1"/>
</dbReference>
<dbReference type="InterPro" id="IPR042487">
    <property type="entry name" value="RuvBL1/2_DNA/RNA_bd_dom"/>
</dbReference>
<dbReference type="SMART" id="SM00829">
    <property type="entry name" value="PKS_ER"/>
    <property type="match status" value="1"/>
</dbReference>
<evidence type="ECO:0000256" key="4">
    <source>
        <dbReference type="ARBA" id="ARBA00010371"/>
    </source>
</evidence>
<dbReference type="Gene3D" id="3.40.50.300">
    <property type="entry name" value="P-loop containing nucleotide triphosphate hydrolases"/>
    <property type="match status" value="1"/>
</dbReference>
<evidence type="ECO:0000256" key="21">
    <source>
        <dbReference type="ARBA" id="ARBA00023204"/>
    </source>
</evidence>
<dbReference type="InterPro" id="IPR010339">
    <property type="entry name" value="TIP49_P-loop"/>
</dbReference>
<dbReference type="SUPFAM" id="SSF52540">
    <property type="entry name" value="P-loop containing nucleoside triphosphate hydrolases"/>
    <property type="match status" value="1"/>
</dbReference>
<dbReference type="Pfam" id="PF17856">
    <property type="entry name" value="TIP49_C"/>
    <property type="match status" value="1"/>
</dbReference>
<evidence type="ECO:0000256" key="2">
    <source>
        <dbReference type="ARBA" id="ARBA00004173"/>
    </source>
</evidence>
<comment type="subcellular location">
    <subcellularLocation>
        <location evidence="2">Mitochondrion</location>
    </subcellularLocation>
    <subcellularLocation>
        <location evidence="1">Nucleus</location>
    </subcellularLocation>
</comment>
<dbReference type="Pfam" id="PF06068">
    <property type="entry name" value="TIP49"/>
    <property type="match status" value="1"/>
</dbReference>
<dbReference type="InterPro" id="IPR051034">
    <property type="entry name" value="Mito_Enoyl-ACP_Reductase"/>
</dbReference>
<dbReference type="InterPro" id="IPR003593">
    <property type="entry name" value="AAA+_ATPase"/>
</dbReference>
<evidence type="ECO:0000256" key="26">
    <source>
        <dbReference type="ARBA" id="ARBA00048843"/>
    </source>
</evidence>
<evidence type="ECO:0000256" key="1">
    <source>
        <dbReference type="ARBA" id="ARBA00004123"/>
    </source>
</evidence>
<comment type="catalytic activity">
    <reaction evidence="26">
        <text>a 2,3-saturated acyl-[ACP] + NADP(+) = a (2E)-enoyl-[ACP] + NADPH + H(+)</text>
        <dbReference type="Rhea" id="RHEA:22564"/>
        <dbReference type="Rhea" id="RHEA-COMP:9925"/>
        <dbReference type="Rhea" id="RHEA-COMP:9926"/>
        <dbReference type="ChEBI" id="CHEBI:15378"/>
        <dbReference type="ChEBI" id="CHEBI:57783"/>
        <dbReference type="ChEBI" id="CHEBI:58349"/>
        <dbReference type="ChEBI" id="CHEBI:78784"/>
        <dbReference type="ChEBI" id="CHEBI:78785"/>
        <dbReference type="EC" id="1.3.1.104"/>
    </reaction>
</comment>
<protein>
    <recommendedName>
        <fullName evidence="24">Enoyl-[acyl-carrier-protein] reductase, mitochondrial</fullName>
        <ecNumber evidence="23">1.3.1.104</ecNumber>
        <ecNumber evidence="5">3.6.4.12</ecNumber>
    </recommendedName>
    <alternativeName>
        <fullName evidence="25">2-enoyl thioester reductase</fullName>
    </alternativeName>
    <alternativeName>
        <fullName evidence="27">Reptin</fullName>
    </alternativeName>
</protein>
<evidence type="ECO:0000259" key="29">
    <source>
        <dbReference type="SMART" id="SM00829"/>
    </source>
</evidence>